<dbReference type="GO" id="GO:0003676">
    <property type="term" value="F:nucleic acid binding"/>
    <property type="evidence" value="ECO:0007669"/>
    <property type="project" value="InterPro"/>
</dbReference>
<evidence type="ECO:0000313" key="6">
    <source>
        <dbReference type="Proteomes" id="UP000472580"/>
    </source>
</evidence>
<dbReference type="Pfam" id="PF08774">
    <property type="entry name" value="VRR_NUC"/>
    <property type="match status" value="1"/>
</dbReference>
<dbReference type="OrthoDB" id="5519681at2"/>
<reference evidence="5 6" key="1">
    <citation type="submission" date="2019-12" db="EMBL/GenBank/DDBJ databases">
        <title>Microbes associate with the intestines of laboratory mice.</title>
        <authorList>
            <person name="Navarre W."/>
            <person name="Wong E."/>
        </authorList>
    </citation>
    <scope>NUCLEOTIDE SEQUENCE [LARGE SCALE GENOMIC DNA]</scope>
    <source>
        <strain evidence="5 6">NM82_D38</strain>
    </source>
</reference>
<comment type="caution">
    <text evidence="5">The sequence shown here is derived from an EMBL/GenBank/DDBJ whole genome shotgun (WGS) entry which is preliminary data.</text>
</comment>
<feature type="domain" description="VRR-NUC" evidence="4">
    <location>
        <begin position="3"/>
        <end position="83"/>
    </location>
</feature>
<comment type="cofactor">
    <cofactor evidence="1">
        <name>Mg(2+)</name>
        <dbReference type="ChEBI" id="CHEBI:18420"/>
    </cofactor>
</comment>
<dbReference type="Proteomes" id="UP000472580">
    <property type="component" value="Unassembled WGS sequence"/>
</dbReference>
<evidence type="ECO:0000313" key="5">
    <source>
        <dbReference type="EMBL" id="MVX55645.1"/>
    </source>
</evidence>
<dbReference type="SMART" id="SM00990">
    <property type="entry name" value="VRR_NUC"/>
    <property type="match status" value="1"/>
</dbReference>
<keyword evidence="6" id="KW-1185">Reference proteome</keyword>
<evidence type="ECO:0000256" key="1">
    <source>
        <dbReference type="ARBA" id="ARBA00001946"/>
    </source>
</evidence>
<evidence type="ECO:0000259" key="4">
    <source>
        <dbReference type="SMART" id="SM00990"/>
    </source>
</evidence>
<dbReference type="RefSeq" id="WP_160334081.1">
    <property type="nucleotide sequence ID" value="NZ_WSRP01000001.1"/>
</dbReference>
<keyword evidence="3" id="KW-0378">Hydrolase</keyword>
<organism evidence="5 6">
    <name type="scientific">Parasutterella muris</name>
    <dbReference type="NCBI Taxonomy" id="2565572"/>
    <lineage>
        <taxon>Bacteria</taxon>
        <taxon>Pseudomonadati</taxon>
        <taxon>Pseudomonadota</taxon>
        <taxon>Betaproteobacteria</taxon>
        <taxon>Burkholderiales</taxon>
        <taxon>Sutterellaceae</taxon>
        <taxon>Parasutterella</taxon>
    </lineage>
</organism>
<evidence type="ECO:0000256" key="3">
    <source>
        <dbReference type="ARBA" id="ARBA00022801"/>
    </source>
</evidence>
<protein>
    <recommendedName>
        <fullName evidence="4">VRR-NUC domain-containing protein</fullName>
    </recommendedName>
</protein>
<name>A0A6L6YDC7_9BURK</name>
<dbReference type="AlphaFoldDB" id="A0A6L6YDC7"/>
<proteinExistence type="predicted"/>
<evidence type="ECO:0000256" key="2">
    <source>
        <dbReference type="ARBA" id="ARBA00022722"/>
    </source>
</evidence>
<dbReference type="GO" id="GO:0004518">
    <property type="term" value="F:nuclease activity"/>
    <property type="evidence" value="ECO:0007669"/>
    <property type="project" value="UniProtKB-KW"/>
</dbReference>
<accession>A0A6L6YDC7</accession>
<gene>
    <name evidence="5" type="ORF">E5987_00265</name>
</gene>
<keyword evidence="2" id="KW-0540">Nuclease</keyword>
<dbReference type="InterPro" id="IPR014883">
    <property type="entry name" value="VRR_NUC"/>
</dbReference>
<sequence length="103" mass="11509">MTTPEGQNTLFLKQACKKLGITAFKLGFEGTVGAPDWLLMRDGRHILIELKAKKGRLSPQQQRMIRTLEDEGAFEVFVCHDTDSIKTAICWGLFGGVNVTRDL</sequence>
<dbReference type="EMBL" id="WSRP01000001">
    <property type="protein sequence ID" value="MVX55645.1"/>
    <property type="molecule type" value="Genomic_DNA"/>
</dbReference>
<dbReference type="InterPro" id="IPR011856">
    <property type="entry name" value="tRNA_endonuc-like_dom_sf"/>
</dbReference>
<dbReference type="GO" id="GO:0016788">
    <property type="term" value="F:hydrolase activity, acting on ester bonds"/>
    <property type="evidence" value="ECO:0007669"/>
    <property type="project" value="InterPro"/>
</dbReference>
<dbReference type="Gene3D" id="3.40.1350.10">
    <property type="match status" value="1"/>
</dbReference>